<reference evidence="1 2" key="1">
    <citation type="submission" date="2019-10" db="EMBL/GenBank/DDBJ databases">
        <title>Nocardia macrotermitis sp. nov. and Nocardia aurantia sp. nov., isolated from the gut of fungus growing-termite Macrotermes natalensis.</title>
        <authorList>
            <person name="Benndorf R."/>
            <person name="Schwitalla J."/>
            <person name="Martin K."/>
            <person name="De Beer W."/>
            <person name="Kaster A.-K."/>
            <person name="Vollmers J."/>
            <person name="Poulsen M."/>
            <person name="Beemelmanns C."/>
        </authorList>
    </citation>
    <scope>NUCLEOTIDE SEQUENCE [LARGE SCALE GENOMIC DNA]</scope>
    <source>
        <strain evidence="1 2">RB56</strain>
    </source>
</reference>
<protein>
    <submittedName>
        <fullName evidence="1">Uncharacterized protein</fullName>
    </submittedName>
</protein>
<accession>A0A7K0DNT1</accession>
<organism evidence="1 2">
    <name type="scientific">Nocardia aurantia</name>
    <dbReference type="NCBI Taxonomy" id="2585199"/>
    <lineage>
        <taxon>Bacteria</taxon>
        <taxon>Bacillati</taxon>
        <taxon>Actinomycetota</taxon>
        <taxon>Actinomycetes</taxon>
        <taxon>Mycobacteriales</taxon>
        <taxon>Nocardiaceae</taxon>
        <taxon>Nocardia</taxon>
    </lineage>
</organism>
<sequence length="405" mass="43805">MWVFDPTAGQDDFDAVPGLRAAWGDMLDSLYNQNINGHTAWKPGGTDPQPFAIQELTGWGLSSSDLRFFNPLVIPVPDDAAPVNVNWNALPTSFDARFGGNTTKIYQFLDTPQKFPGLTPPTRIQDEYCEWVVTRDAAGKLTKVAFTSEPPEYYSFLHDPPEHIDPKLTRALLVELYRTIANDTTVELADLEDTHGNYDPWNKWNNAACVHMQQPNNSLGAEVNIAARAAILRRNANGKLKTDADDLIQCAQYGDAARQSDPTIGAAVNAVARAGKLITLANPVGLYMASLDTTGWTTPDGTDPQTFWNVTRGSSVGDESKNMIVHAELSVPPDKGYQLSDLEIAGTPLAYGGQIAARIKMRLGVLVGPASQRPAPRAIGCLGARPEAAPKPHAAAFVSRASSLP</sequence>
<dbReference type="EMBL" id="WEGI01000006">
    <property type="protein sequence ID" value="MQY27405.1"/>
    <property type="molecule type" value="Genomic_DNA"/>
</dbReference>
<proteinExistence type="predicted"/>
<dbReference type="AlphaFoldDB" id="A0A7K0DNT1"/>
<name>A0A7K0DNT1_9NOCA</name>
<gene>
    <name evidence="1" type="ORF">NRB56_29880</name>
</gene>
<dbReference type="RefSeq" id="WP_153342491.1">
    <property type="nucleotide sequence ID" value="NZ_WEGI01000006.1"/>
</dbReference>
<keyword evidence="2" id="KW-1185">Reference proteome</keyword>
<dbReference type="OrthoDB" id="226361at2"/>
<comment type="caution">
    <text evidence="1">The sequence shown here is derived from an EMBL/GenBank/DDBJ whole genome shotgun (WGS) entry which is preliminary data.</text>
</comment>
<dbReference type="Proteomes" id="UP000431401">
    <property type="component" value="Unassembled WGS sequence"/>
</dbReference>
<evidence type="ECO:0000313" key="2">
    <source>
        <dbReference type="Proteomes" id="UP000431401"/>
    </source>
</evidence>
<evidence type="ECO:0000313" key="1">
    <source>
        <dbReference type="EMBL" id="MQY27405.1"/>
    </source>
</evidence>